<proteinExistence type="predicted"/>
<evidence type="ECO:0000313" key="3">
    <source>
        <dbReference type="Proteomes" id="UP001153269"/>
    </source>
</evidence>
<keyword evidence="3" id="KW-1185">Reference proteome</keyword>
<feature type="compositionally biased region" description="Basic and acidic residues" evidence="1">
    <location>
        <begin position="139"/>
        <end position="155"/>
    </location>
</feature>
<accession>A0A9N7UWJ8</accession>
<evidence type="ECO:0000313" key="2">
    <source>
        <dbReference type="EMBL" id="CAB1440777.1"/>
    </source>
</evidence>
<dbReference type="EMBL" id="CADEAL010002513">
    <property type="protein sequence ID" value="CAB1440777.1"/>
    <property type="molecule type" value="Genomic_DNA"/>
</dbReference>
<feature type="region of interest" description="Disordered" evidence="1">
    <location>
        <begin position="1"/>
        <end position="33"/>
    </location>
</feature>
<feature type="region of interest" description="Disordered" evidence="1">
    <location>
        <begin position="132"/>
        <end position="159"/>
    </location>
</feature>
<dbReference type="AlphaFoldDB" id="A0A9N7UWJ8"/>
<organism evidence="2 3">
    <name type="scientific">Pleuronectes platessa</name>
    <name type="common">European plaice</name>
    <dbReference type="NCBI Taxonomy" id="8262"/>
    <lineage>
        <taxon>Eukaryota</taxon>
        <taxon>Metazoa</taxon>
        <taxon>Chordata</taxon>
        <taxon>Craniata</taxon>
        <taxon>Vertebrata</taxon>
        <taxon>Euteleostomi</taxon>
        <taxon>Actinopterygii</taxon>
        <taxon>Neopterygii</taxon>
        <taxon>Teleostei</taxon>
        <taxon>Neoteleostei</taxon>
        <taxon>Acanthomorphata</taxon>
        <taxon>Carangaria</taxon>
        <taxon>Pleuronectiformes</taxon>
        <taxon>Pleuronectoidei</taxon>
        <taxon>Pleuronectidae</taxon>
        <taxon>Pleuronectes</taxon>
    </lineage>
</organism>
<reference evidence="2" key="1">
    <citation type="submission" date="2020-03" db="EMBL/GenBank/DDBJ databases">
        <authorList>
            <person name="Weist P."/>
        </authorList>
    </citation>
    <scope>NUCLEOTIDE SEQUENCE</scope>
</reference>
<sequence length="172" mass="18666">MATAGSSRLKPRTVTSEKEIGPKPSPGKFTVTPFWLVPSPGSVPSNGRGEEYGITSHQHYPAHFHIRKNLKTTEQTSHTMADAVKDEKGVPAAHRCLYSSSLLPSHPSLLSSFVVGQPANDLADNGSQETRFNYSSGHDWAREPERAGDRGKNSSEAEVLDGVEFSEVNFSS</sequence>
<dbReference type="Proteomes" id="UP001153269">
    <property type="component" value="Unassembled WGS sequence"/>
</dbReference>
<protein>
    <submittedName>
        <fullName evidence="2">Uncharacterized protein</fullName>
    </submittedName>
</protein>
<evidence type="ECO:0000256" key="1">
    <source>
        <dbReference type="SAM" id="MobiDB-lite"/>
    </source>
</evidence>
<gene>
    <name evidence="2" type="ORF">PLEPLA_LOCUS28568</name>
</gene>
<comment type="caution">
    <text evidence="2">The sequence shown here is derived from an EMBL/GenBank/DDBJ whole genome shotgun (WGS) entry which is preliminary data.</text>
</comment>
<name>A0A9N7UWJ8_PLEPL</name>